<accession>A0ABU4DRY4</accession>
<organism evidence="1 2">
    <name type="scientific">Deinococcus arenicola</name>
    <dbReference type="NCBI Taxonomy" id="2994950"/>
    <lineage>
        <taxon>Bacteria</taxon>
        <taxon>Thermotogati</taxon>
        <taxon>Deinococcota</taxon>
        <taxon>Deinococci</taxon>
        <taxon>Deinococcales</taxon>
        <taxon>Deinococcaceae</taxon>
        <taxon>Deinococcus</taxon>
    </lineage>
</organism>
<gene>
    <name evidence="1" type="ORF">ORD21_11400</name>
</gene>
<keyword evidence="2" id="KW-1185">Reference proteome</keyword>
<sequence>MTGRRYLGAGPLWDALSASGRLLMLSPQWLSADLTAPERQLLLASSDAWEAYSVRYWKPQTRGDAVFNGWD</sequence>
<dbReference type="RefSeq" id="WP_317640525.1">
    <property type="nucleotide sequence ID" value="NZ_JAPMIV010000020.1"/>
</dbReference>
<dbReference type="Proteomes" id="UP001276150">
    <property type="component" value="Unassembled WGS sequence"/>
</dbReference>
<proteinExistence type="predicted"/>
<protein>
    <submittedName>
        <fullName evidence="1">Uncharacterized protein</fullName>
    </submittedName>
</protein>
<dbReference type="EMBL" id="JAPMIV010000020">
    <property type="protein sequence ID" value="MDV6375192.1"/>
    <property type="molecule type" value="Genomic_DNA"/>
</dbReference>
<reference evidence="1 2" key="1">
    <citation type="submission" date="2022-11" db="EMBL/GenBank/DDBJ databases">
        <title>Deinococcus ZS9-10, Low Temperature and Draught-tolerating, UV-resistant Bacteria from Continental Antarctica.</title>
        <authorList>
            <person name="Cheng L."/>
        </authorList>
    </citation>
    <scope>NUCLEOTIDE SEQUENCE [LARGE SCALE GENOMIC DNA]</scope>
    <source>
        <strain evidence="1 2">ZS9-10</strain>
    </source>
</reference>
<name>A0ABU4DRY4_9DEIO</name>
<evidence type="ECO:0000313" key="2">
    <source>
        <dbReference type="Proteomes" id="UP001276150"/>
    </source>
</evidence>
<evidence type="ECO:0000313" key="1">
    <source>
        <dbReference type="EMBL" id="MDV6375192.1"/>
    </source>
</evidence>
<comment type="caution">
    <text evidence="1">The sequence shown here is derived from an EMBL/GenBank/DDBJ whole genome shotgun (WGS) entry which is preliminary data.</text>
</comment>